<proteinExistence type="inferred from homology"/>
<organism evidence="9 10">
    <name type="scientific">Uliginosibacterium silvisoli</name>
    <dbReference type="NCBI Taxonomy" id="3114758"/>
    <lineage>
        <taxon>Bacteria</taxon>
        <taxon>Pseudomonadati</taxon>
        <taxon>Pseudomonadota</taxon>
        <taxon>Betaproteobacteria</taxon>
        <taxon>Rhodocyclales</taxon>
        <taxon>Zoogloeaceae</taxon>
        <taxon>Uliginosibacterium</taxon>
    </lineage>
</organism>
<dbReference type="Gene3D" id="3.50.50.60">
    <property type="entry name" value="FAD/NAD(P)-binding domain"/>
    <property type="match status" value="2"/>
</dbReference>
<dbReference type="PANTHER" id="PTHR43876">
    <property type="entry name" value="UBIQUINONE BIOSYNTHESIS MONOOXYGENASE COQ6, MITOCHONDRIAL"/>
    <property type="match status" value="1"/>
</dbReference>
<dbReference type="InterPro" id="IPR051205">
    <property type="entry name" value="UbiH/COQ6_monooxygenase"/>
</dbReference>
<dbReference type="InterPro" id="IPR036188">
    <property type="entry name" value="FAD/NAD-bd_sf"/>
</dbReference>
<keyword evidence="7" id="KW-0503">Monooxygenase</keyword>
<feature type="domain" description="FAD-binding" evidence="8">
    <location>
        <begin position="6"/>
        <end position="337"/>
    </location>
</feature>
<keyword evidence="10" id="KW-1185">Reference proteome</keyword>
<dbReference type="RefSeq" id="WP_327598590.1">
    <property type="nucleotide sequence ID" value="NZ_JAYXHS010000001.1"/>
</dbReference>
<evidence type="ECO:0000313" key="10">
    <source>
        <dbReference type="Proteomes" id="UP001331561"/>
    </source>
</evidence>
<dbReference type="Proteomes" id="UP001331561">
    <property type="component" value="Unassembled WGS sequence"/>
</dbReference>
<gene>
    <name evidence="9" type="ORF">VVD49_07885</name>
</gene>
<keyword evidence="6" id="KW-0560">Oxidoreductase</keyword>
<dbReference type="PROSITE" id="PS51257">
    <property type="entry name" value="PROKAR_LIPOPROTEIN"/>
    <property type="match status" value="1"/>
</dbReference>
<dbReference type="InterPro" id="IPR002938">
    <property type="entry name" value="FAD-bd"/>
</dbReference>
<evidence type="ECO:0000256" key="6">
    <source>
        <dbReference type="ARBA" id="ARBA00023002"/>
    </source>
</evidence>
<dbReference type="InterPro" id="IPR010971">
    <property type="entry name" value="UbiH/COQ6"/>
</dbReference>
<dbReference type="PRINTS" id="PR00420">
    <property type="entry name" value="RNGMNOXGNASE"/>
</dbReference>
<evidence type="ECO:0000313" key="9">
    <source>
        <dbReference type="EMBL" id="MEC5385640.1"/>
    </source>
</evidence>
<accession>A0ABU6K333</accession>
<dbReference type="NCBIfam" id="TIGR01988">
    <property type="entry name" value="Ubi-OHases"/>
    <property type="match status" value="1"/>
</dbReference>
<protein>
    <submittedName>
        <fullName evidence="9">UbiH/UbiF family hydroxylase</fullName>
    </submittedName>
</protein>
<evidence type="ECO:0000256" key="4">
    <source>
        <dbReference type="ARBA" id="ARBA00022630"/>
    </source>
</evidence>
<sequence>MKNEDFDVLIVGGGLAGASLACALRGSRYRVALLDRTAPRLGEGWDTRVYAIAPACIDFLRRCGAWDHLPPERVQRIERMAIAGDAGGALTFSAYESGLDALAWIVEGSRLAVELWQTASRQSNITVVSPAMPAALSIDADAARLTLADGRVLSAKLVIGADGANSWVREQAGIAAQSDPYPDKAVVANFACERPHDGTAFQWFREDGVLAWLPLPGNNFSIVWSTPSQHADALLALDAQSLAERVAAAGSHELGALQLLAPAAAFPLRLMRVKETVMSRLALIGDAAHAIHPLSGHGINLGFQDAAALADVLLALPSFRDCGDAAVLKKYRRARAEEVALLQGVTHGLHELFAVQAAPLAWLRNAGMSMTGKMPFVRGVMTRYAAGLI</sequence>
<evidence type="ECO:0000256" key="2">
    <source>
        <dbReference type="ARBA" id="ARBA00004749"/>
    </source>
</evidence>
<keyword evidence="5" id="KW-0274">FAD</keyword>
<keyword evidence="4" id="KW-0285">Flavoprotein</keyword>
<name>A0ABU6K333_9RHOO</name>
<evidence type="ECO:0000259" key="8">
    <source>
        <dbReference type="Pfam" id="PF01494"/>
    </source>
</evidence>
<evidence type="ECO:0000256" key="1">
    <source>
        <dbReference type="ARBA" id="ARBA00001974"/>
    </source>
</evidence>
<evidence type="ECO:0000256" key="3">
    <source>
        <dbReference type="ARBA" id="ARBA00005349"/>
    </source>
</evidence>
<reference evidence="9 10" key="1">
    <citation type="submission" date="2024-01" db="EMBL/GenBank/DDBJ databases">
        <title>Uliginosibacterium soil sp. nov.</title>
        <authorList>
            <person name="Lv Y."/>
        </authorList>
    </citation>
    <scope>NUCLEOTIDE SEQUENCE [LARGE SCALE GENOMIC DNA]</scope>
    <source>
        <strain evidence="9 10">H3</strain>
    </source>
</reference>
<evidence type="ECO:0000256" key="7">
    <source>
        <dbReference type="ARBA" id="ARBA00023033"/>
    </source>
</evidence>
<dbReference type="NCBIfam" id="NF005788">
    <property type="entry name" value="PRK07608.1-3"/>
    <property type="match status" value="1"/>
</dbReference>
<comment type="cofactor">
    <cofactor evidence="1">
        <name>FAD</name>
        <dbReference type="ChEBI" id="CHEBI:57692"/>
    </cofactor>
</comment>
<dbReference type="SUPFAM" id="SSF51905">
    <property type="entry name" value="FAD/NAD(P)-binding domain"/>
    <property type="match status" value="1"/>
</dbReference>
<dbReference type="Pfam" id="PF01494">
    <property type="entry name" value="FAD_binding_3"/>
    <property type="match status" value="1"/>
</dbReference>
<dbReference type="EMBL" id="JAYXHS010000001">
    <property type="protein sequence ID" value="MEC5385640.1"/>
    <property type="molecule type" value="Genomic_DNA"/>
</dbReference>
<comment type="pathway">
    <text evidence="2">Cofactor biosynthesis; ubiquinone biosynthesis.</text>
</comment>
<comment type="caution">
    <text evidence="9">The sequence shown here is derived from an EMBL/GenBank/DDBJ whole genome shotgun (WGS) entry which is preliminary data.</text>
</comment>
<dbReference type="PANTHER" id="PTHR43876:SF7">
    <property type="entry name" value="UBIQUINONE BIOSYNTHESIS MONOOXYGENASE COQ6, MITOCHONDRIAL"/>
    <property type="match status" value="1"/>
</dbReference>
<comment type="similarity">
    <text evidence="3">Belongs to the UbiH/COQ6 family.</text>
</comment>
<evidence type="ECO:0000256" key="5">
    <source>
        <dbReference type="ARBA" id="ARBA00022827"/>
    </source>
</evidence>